<dbReference type="OrthoDB" id="506431at2759"/>
<evidence type="ECO:0000259" key="12">
    <source>
        <dbReference type="Pfam" id="PF01583"/>
    </source>
</evidence>
<sequence>MVATNITWHHGAFTREERQKELNQKGLTIWFTGLSASGKSTLASALEQHLVSLKIAAYRLDGDNIRFGLNKDLGFGPEARTENIRRIAEVAKLFADSTQIAITAFISPYISDRDAARKLHDEANIPFIEIFADAPLSVVEERDPKGLYKKAKAGEIKEFTGISAPYEAPLKPEIHIQTDKVSVEEGVQIILDYLREKEYIPQL</sequence>
<dbReference type="HAMAP" id="MF_00065">
    <property type="entry name" value="Adenylyl_sulf_kinase"/>
    <property type="match status" value="1"/>
</dbReference>
<evidence type="ECO:0000256" key="5">
    <source>
        <dbReference type="ARBA" id="ARBA00018163"/>
    </source>
</evidence>
<dbReference type="Proteomes" id="UP000193648">
    <property type="component" value="Unassembled WGS sequence"/>
</dbReference>
<evidence type="ECO:0000256" key="3">
    <source>
        <dbReference type="ARBA" id="ARBA00007008"/>
    </source>
</evidence>
<keyword evidence="6 11" id="KW-0808">Transferase</keyword>
<dbReference type="PANTHER" id="PTHR11055">
    <property type="entry name" value="BIFUNCTIONAL 3'-PHOSPHOADENOSINE 5'-PHOSPHOSULFATE SYNTHASE"/>
    <property type="match status" value="1"/>
</dbReference>
<dbReference type="STRING" id="64571.A0A1Y2G6W7"/>
<dbReference type="PANTHER" id="PTHR11055:SF1">
    <property type="entry name" value="PAPS SYNTHETASE, ISOFORM D"/>
    <property type="match status" value="1"/>
</dbReference>
<comment type="similarity">
    <text evidence="3 11">Belongs to the APS kinase family.</text>
</comment>
<dbReference type="GO" id="GO:0000103">
    <property type="term" value="P:sulfate assimilation"/>
    <property type="evidence" value="ECO:0007669"/>
    <property type="project" value="InterPro"/>
</dbReference>
<feature type="domain" description="APS kinase" evidence="12">
    <location>
        <begin position="25"/>
        <end position="177"/>
    </location>
</feature>
<accession>A0A1Y2G6W7</accession>
<evidence type="ECO:0000313" key="13">
    <source>
        <dbReference type="EMBL" id="ORY99505.1"/>
    </source>
</evidence>
<dbReference type="InterPro" id="IPR002891">
    <property type="entry name" value="APS"/>
</dbReference>
<dbReference type="GO" id="GO:0070814">
    <property type="term" value="P:hydrogen sulfide biosynthetic process"/>
    <property type="evidence" value="ECO:0007669"/>
    <property type="project" value="UniProtKB-UniPathway"/>
</dbReference>
<keyword evidence="8 11" id="KW-0418">Kinase</keyword>
<evidence type="ECO:0000256" key="4">
    <source>
        <dbReference type="ARBA" id="ARBA00012121"/>
    </source>
</evidence>
<organism evidence="13 14">
    <name type="scientific">Lobosporangium transversale</name>
    <dbReference type="NCBI Taxonomy" id="64571"/>
    <lineage>
        <taxon>Eukaryota</taxon>
        <taxon>Fungi</taxon>
        <taxon>Fungi incertae sedis</taxon>
        <taxon>Mucoromycota</taxon>
        <taxon>Mortierellomycotina</taxon>
        <taxon>Mortierellomycetes</taxon>
        <taxon>Mortierellales</taxon>
        <taxon>Mortierellaceae</taxon>
        <taxon>Lobosporangium</taxon>
    </lineage>
</organism>
<dbReference type="RefSeq" id="XP_021875831.1">
    <property type="nucleotide sequence ID" value="XM_022021723.1"/>
</dbReference>
<reference evidence="13 14" key="1">
    <citation type="submission" date="2016-07" db="EMBL/GenBank/DDBJ databases">
        <title>Pervasive Adenine N6-methylation of Active Genes in Fungi.</title>
        <authorList>
            <consortium name="DOE Joint Genome Institute"/>
            <person name="Mondo S.J."/>
            <person name="Dannebaum R.O."/>
            <person name="Kuo R.C."/>
            <person name="Labutti K."/>
            <person name="Haridas S."/>
            <person name="Kuo A."/>
            <person name="Salamov A."/>
            <person name="Ahrendt S.R."/>
            <person name="Lipzen A."/>
            <person name="Sullivan W."/>
            <person name="Andreopoulos W.B."/>
            <person name="Clum A."/>
            <person name="Lindquist E."/>
            <person name="Daum C."/>
            <person name="Ramamoorthy G.K."/>
            <person name="Gryganskyi A."/>
            <person name="Culley D."/>
            <person name="Magnuson J.K."/>
            <person name="James T.Y."/>
            <person name="O'Malley M.A."/>
            <person name="Stajich J.E."/>
            <person name="Spatafora J.W."/>
            <person name="Visel A."/>
            <person name="Grigoriev I.V."/>
        </authorList>
    </citation>
    <scope>NUCLEOTIDE SEQUENCE [LARGE SCALE GENOMIC DNA]</scope>
    <source>
        <strain evidence="13 14">NRRL 3116</strain>
    </source>
</reference>
<dbReference type="EMBL" id="MCFF01000068">
    <property type="protein sequence ID" value="ORY99505.1"/>
    <property type="molecule type" value="Genomic_DNA"/>
</dbReference>
<comment type="caution">
    <text evidence="13">The sequence shown here is derived from an EMBL/GenBank/DDBJ whole genome shotgun (WGS) entry which is preliminary data.</text>
</comment>
<dbReference type="GO" id="GO:0004020">
    <property type="term" value="F:adenylylsulfate kinase activity"/>
    <property type="evidence" value="ECO:0007669"/>
    <property type="project" value="UniProtKB-EC"/>
</dbReference>
<evidence type="ECO:0000256" key="10">
    <source>
        <dbReference type="ARBA" id="ARBA00023192"/>
    </source>
</evidence>
<dbReference type="GO" id="GO:0019344">
    <property type="term" value="P:cysteine biosynthetic process"/>
    <property type="evidence" value="ECO:0007669"/>
    <property type="project" value="UniProtKB-KW"/>
</dbReference>
<evidence type="ECO:0000256" key="1">
    <source>
        <dbReference type="ARBA" id="ARBA00001823"/>
    </source>
</evidence>
<dbReference type="InterPro" id="IPR027417">
    <property type="entry name" value="P-loop_NTPase"/>
</dbReference>
<keyword evidence="14" id="KW-1185">Reference proteome</keyword>
<keyword evidence="10" id="KW-0028">Amino-acid biosynthesis</keyword>
<name>A0A1Y2G6W7_9FUNG</name>
<dbReference type="AlphaFoldDB" id="A0A1Y2G6W7"/>
<evidence type="ECO:0000256" key="2">
    <source>
        <dbReference type="ARBA" id="ARBA00004806"/>
    </source>
</evidence>
<dbReference type="GO" id="GO:0005524">
    <property type="term" value="F:ATP binding"/>
    <property type="evidence" value="ECO:0007669"/>
    <property type="project" value="UniProtKB-KW"/>
</dbReference>
<dbReference type="FunFam" id="3.40.50.300:FF:000212">
    <property type="entry name" value="Adenylyl-sulfate kinase"/>
    <property type="match status" value="1"/>
</dbReference>
<protein>
    <recommendedName>
        <fullName evidence="5 11">Adenylyl-sulfate kinase</fullName>
        <ecNumber evidence="4 11">2.7.1.25</ecNumber>
    </recommendedName>
</protein>
<keyword evidence="9 11" id="KW-0067">ATP-binding</keyword>
<comment type="pathway">
    <text evidence="2 11">Sulfur metabolism; hydrogen sulfide biosynthesis; sulfite from sulfate: step 2/3.</text>
</comment>
<evidence type="ECO:0000313" key="14">
    <source>
        <dbReference type="Proteomes" id="UP000193648"/>
    </source>
</evidence>
<keyword evidence="7 11" id="KW-0547">Nucleotide-binding</keyword>
<dbReference type="Pfam" id="PF01583">
    <property type="entry name" value="APS_kinase"/>
    <property type="match status" value="1"/>
</dbReference>
<dbReference type="EC" id="2.7.1.25" evidence="4 11"/>
<dbReference type="GeneID" id="33563567"/>
<dbReference type="NCBIfam" id="TIGR00455">
    <property type="entry name" value="apsK"/>
    <property type="match status" value="1"/>
</dbReference>
<evidence type="ECO:0000256" key="8">
    <source>
        <dbReference type="ARBA" id="ARBA00022777"/>
    </source>
</evidence>
<dbReference type="NCBIfam" id="NF003013">
    <property type="entry name" value="PRK03846.1"/>
    <property type="match status" value="1"/>
</dbReference>
<comment type="function">
    <text evidence="11">Catalyzes the synthesis of activated sulfate.</text>
</comment>
<dbReference type="CDD" id="cd02027">
    <property type="entry name" value="APSK"/>
    <property type="match status" value="1"/>
</dbReference>
<evidence type="ECO:0000256" key="7">
    <source>
        <dbReference type="ARBA" id="ARBA00022741"/>
    </source>
</evidence>
<gene>
    <name evidence="13" type="ORF">BCR41DRAFT_329189</name>
</gene>
<dbReference type="Gene3D" id="3.40.50.300">
    <property type="entry name" value="P-loop containing nucleotide triphosphate hydrolases"/>
    <property type="match status" value="1"/>
</dbReference>
<dbReference type="SUPFAM" id="SSF52540">
    <property type="entry name" value="P-loop containing nucleoside triphosphate hydrolases"/>
    <property type="match status" value="1"/>
</dbReference>
<dbReference type="FunCoup" id="A0A1Y2G6W7">
    <property type="interactions" value="79"/>
</dbReference>
<comment type="catalytic activity">
    <reaction evidence="1 11">
        <text>adenosine 5'-phosphosulfate + ATP = 3'-phosphoadenylyl sulfate + ADP + H(+)</text>
        <dbReference type="Rhea" id="RHEA:24152"/>
        <dbReference type="ChEBI" id="CHEBI:15378"/>
        <dbReference type="ChEBI" id="CHEBI:30616"/>
        <dbReference type="ChEBI" id="CHEBI:58243"/>
        <dbReference type="ChEBI" id="CHEBI:58339"/>
        <dbReference type="ChEBI" id="CHEBI:456216"/>
        <dbReference type="EC" id="2.7.1.25"/>
    </reaction>
</comment>
<evidence type="ECO:0000256" key="9">
    <source>
        <dbReference type="ARBA" id="ARBA00022840"/>
    </source>
</evidence>
<evidence type="ECO:0000256" key="6">
    <source>
        <dbReference type="ARBA" id="ARBA00022679"/>
    </source>
</evidence>
<proteinExistence type="inferred from homology"/>
<dbReference type="UniPathway" id="UPA00140">
    <property type="reaction ID" value="UER00205"/>
</dbReference>
<dbReference type="InterPro" id="IPR059117">
    <property type="entry name" value="APS_kinase_dom"/>
</dbReference>
<dbReference type="InParanoid" id="A0A1Y2G6W7"/>
<keyword evidence="10" id="KW-0198">Cysteine biosynthesis</keyword>
<evidence type="ECO:0000256" key="11">
    <source>
        <dbReference type="RuleBase" id="RU004347"/>
    </source>
</evidence>